<proteinExistence type="predicted"/>
<name>A0A6J7IKM7_9ZZZZ</name>
<protein>
    <submittedName>
        <fullName evidence="2">Unannotated protein</fullName>
    </submittedName>
</protein>
<evidence type="ECO:0000313" key="2">
    <source>
        <dbReference type="EMBL" id="CAB4931778.1"/>
    </source>
</evidence>
<gene>
    <name evidence="2" type="ORF">UFOPK3674_01205</name>
</gene>
<keyword evidence="1" id="KW-0472">Membrane</keyword>
<evidence type="ECO:0000256" key="1">
    <source>
        <dbReference type="SAM" id="Phobius"/>
    </source>
</evidence>
<organism evidence="2">
    <name type="scientific">freshwater metagenome</name>
    <dbReference type="NCBI Taxonomy" id="449393"/>
    <lineage>
        <taxon>unclassified sequences</taxon>
        <taxon>metagenomes</taxon>
        <taxon>ecological metagenomes</taxon>
    </lineage>
</organism>
<dbReference type="Gene3D" id="1.10.287.70">
    <property type="match status" value="1"/>
</dbReference>
<keyword evidence="1" id="KW-1133">Transmembrane helix</keyword>
<reference evidence="2" key="1">
    <citation type="submission" date="2020-05" db="EMBL/GenBank/DDBJ databases">
        <authorList>
            <person name="Chiriac C."/>
            <person name="Salcher M."/>
            <person name="Ghai R."/>
            <person name="Kavagutti S V."/>
        </authorList>
    </citation>
    <scope>NUCLEOTIDE SEQUENCE</scope>
</reference>
<dbReference type="AlphaFoldDB" id="A0A6J7IKM7"/>
<dbReference type="EMBL" id="CAFBMX010000005">
    <property type="protein sequence ID" value="CAB4931778.1"/>
    <property type="molecule type" value="Genomic_DNA"/>
</dbReference>
<feature type="transmembrane region" description="Helical" evidence="1">
    <location>
        <begin position="43"/>
        <end position="61"/>
    </location>
</feature>
<keyword evidence="1" id="KW-0812">Transmembrane</keyword>
<sequence>MSAQRPSGPPPVGEEIHLPPSAVQPALVALGLLLLLLGVVDKLWLSAIGLVLLVWALAIWIRDCAREMRELPVHDEHGDH</sequence>
<accession>A0A6J7IKM7</accession>